<evidence type="ECO:0000256" key="1">
    <source>
        <dbReference type="SAM" id="Phobius"/>
    </source>
</evidence>
<protein>
    <submittedName>
        <fullName evidence="2">Protein PLANT CADMIUM RESISTANCE 3</fullName>
    </submittedName>
</protein>
<keyword evidence="1" id="KW-1133">Transmembrane helix</keyword>
<dbReference type="PANTHER" id="PTHR15907">
    <property type="entry name" value="DUF614 FAMILY PROTEIN-RELATED"/>
    <property type="match status" value="1"/>
</dbReference>
<dbReference type="EMBL" id="JASMQC010000019">
    <property type="protein sequence ID" value="KAK1937828.1"/>
    <property type="molecule type" value="Genomic_DNA"/>
</dbReference>
<keyword evidence="3" id="KW-1185">Reference proteome</keyword>
<dbReference type="NCBIfam" id="TIGR01571">
    <property type="entry name" value="A_thal_Cys_rich"/>
    <property type="match status" value="3"/>
</dbReference>
<dbReference type="InterPro" id="IPR006461">
    <property type="entry name" value="PLAC_motif_containing"/>
</dbReference>
<feature type="transmembrane region" description="Helical" evidence="1">
    <location>
        <begin position="235"/>
        <end position="258"/>
    </location>
</feature>
<accession>A0AAD9GG96</accession>
<keyword evidence="1" id="KW-0472">Membrane</keyword>
<feature type="transmembrane region" description="Helical" evidence="1">
    <location>
        <begin position="78"/>
        <end position="96"/>
    </location>
</feature>
<dbReference type="Pfam" id="PF04749">
    <property type="entry name" value="PLAC8"/>
    <property type="match status" value="3"/>
</dbReference>
<organism evidence="2 3">
    <name type="scientific">Phytophthora citrophthora</name>
    <dbReference type="NCBI Taxonomy" id="4793"/>
    <lineage>
        <taxon>Eukaryota</taxon>
        <taxon>Sar</taxon>
        <taxon>Stramenopiles</taxon>
        <taxon>Oomycota</taxon>
        <taxon>Peronosporomycetes</taxon>
        <taxon>Peronosporales</taxon>
        <taxon>Peronosporaceae</taxon>
        <taxon>Phytophthora</taxon>
    </lineage>
</organism>
<proteinExistence type="predicted"/>
<gene>
    <name evidence="2" type="ORF">P3T76_009565</name>
</gene>
<dbReference type="Proteomes" id="UP001259832">
    <property type="component" value="Unassembled WGS sequence"/>
</dbReference>
<feature type="transmembrane region" description="Helical" evidence="1">
    <location>
        <begin position="415"/>
        <end position="439"/>
    </location>
</feature>
<feature type="transmembrane region" description="Helical" evidence="1">
    <location>
        <begin position="556"/>
        <end position="583"/>
    </location>
</feature>
<name>A0AAD9GG96_9STRA</name>
<keyword evidence="1" id="KW-0812">Transmembrane</keyword>
<dbReference type="AlphaFoldDB" id="A0AAD9GG96"/>
<evidence type="ECO:0000313" key="3">
    <source>
        <dbReference type="Proteomes" id="UP001259832"/>
    </source>
</evidence>
<comment type="caution">
    <text evidence="2">The sequence shown here is derived from an EMBL/GenBank/DDBJ whole genome shotgun (WGS) entry which is preliminary data.</text>
</comment>
<reference evidence="2" key="1">
    <citation type="submission" date="2023-08" db="EMBL/GenBank/DDBJ databases">
        <title>Reference Genome Resource for the Citrus Pathogen Phytophthora citrophthora.</title>
        <authorList>
            <person name="Moller H."/>
            <person name="Coetzee B."/>
            <person name="Rose L.J."/>
            <person name="Van Niekerk J.M."/>
        </authorList>
    </citation>
    <scope>NUCLEOTIDE SEQUENCE</scope>
    <source>
        <strain evidence="2">STE-U-9442</strain>
    </source>
</reference>
<sequence length="643" mass="70503">MNSKLTRKTTGTLKMADYVITVEGQKVVQAKTAPVDILTGNWEVGLCSCCCTHCVPNCLMISCCPCVSLTQVSVRLGMMQYCVALILAILVIWLTGGLGFAFWFALLLVSVSRFLEAVVMTIARPTGGDTHQELQTWKLQLPSSRHAACVHSHNHTQDHRKLKMADLEGEKPYAIAVEDPKTVPVATAPGDITTGKWEVGFCDCFTHCVPNCLMVSCCPCISLAQVSSRLGMMQYGVALILSLLLIWITGGLGFAIWVCQARSLTRERFSIPGSCCGDYWAACCCGCCALAQVATHIKSYKPGSCDFLAQDTLPALAKLYSSSHFFTYKRQRSPVTTMEKPTNPKPNAEMVVVIPAEDSNQPKRDPSGILLGKWEVKFCDCCTHCVPNCLMAAFCPCISVAQISARLGVTTYTCALLALVLLFSFTCGLAHASLFVWIWQLRQLTRERFNIPGNCCEDYCAAFWCPMNKSAPLSPKYDEGDHPYAIQVEAPSTPPRNLHGHLDARNDGVSNIKIGGWETTLCCGCFKHCVPNCCMVTFCPCVTHAQISARLGMAEYWCALVTLFTLVLLTGGTVHVILFIWIWKARSLTRERFQIPGGFCRDCCASLFCPCCTLAQIATHIKSYTPGSCDFGPPDTLPAYSRT</sequence>
<evidence type="ECO:0000313" key="2">
    <source>
        <dbReference type="EMBL" id="KAK1937828.1"/>
    </source>
</evidence>